<keyword evidence="3" id="KW-0274">FAD</keyword>
<dbReference type="EMBL" id="JAWMAJ010000044">
    <property type="protein sequence ID" value="MDV7217405.1"/>
    <property type="molecule type" value="Genomic_DNA"/>
</dbReference>
<dbReference type="InterPro" id="IPR050641">
    <property type="entry name" value="RIFMO-like"/>
</dbReference>
<name>A0ABU4F9Z7_9ACTN</name>
<dbReference type="PRINTS" id="PR00420">
    <property type="entry name" value="RNGMNOXGNASE"/>
</dbReference>
<dbReference type="PANTHER" id="PTHR43004:SF19">
    <property type="entry name" value="BINDING MONOOXYGENASE, PUTATIVE (JCVI)-RELATED"/>
    <property type="match status" value="1"/>
</dbReference>
<dbReference type="Proteomes" id="UP001187346">
    <property type="component" value="Unassembled WGS sequence"/>
</dbReference>
<dbReference type="Gene3D" id="3.30.70.2450">
    <property type="match status" value="1"/>
</dbReference>
<reference evidence="5 6" key="1">
    <citation type="submission" date="2023-10" db="EMBL/GenBank/DDBJ databases">
        <title>Characterization of rhizosphere-enriched actinobacteria from wheat plants lab-grown on chernevaya soil.</title>
        <authorList>
            <person name="Tikhonova E.N."/>
            <person name="Konopkin A."/>
            <person name="Kravchenko I.K."/>
        </authorList>
    </citation>
    <scope>NUCLEOTIDE SEQUENCE [LARGE SCALE GENOMIC DNA]</scope>
    <source>
        <strain evidence="5 6">RR29</strain>
    </source>
</reference>
<keyword evidence="2" id="KW-0285">Flavoprotein</keyword>
<evidence type="ECO:0000313" key="6">
    <source>
        <dbReference type="Proteomes" id="UP001187346"/>
    </source>
</evidence>
<feature type="domain" description="FAD-binding" evidence="4">
    <location>
        <begin position="19"/>
        <end position="351"/>
    </location>
</feature>
<evidence type="ECO:0000259" key="4">
    <source>
        <dbReference type="Pfam" id="PF01494"/>
    </source>
</evidence>
<evidence type="ECO:0000256" key="2">
    <source>
        <dbReference type="ARBA" id="ARBA00022630"/>
    </source>
</evidence>
<evidence type="ECO:0000256" key="3">
    <source>
        <dbReference type="ARBA" id="ARBA00022827"/>
    </source>
</evidence>
<keyword evidence="5" id="KW-0503">Monooxygenase</keyword>
<proteinExistence type="predicted"/>
<dbReference type="Gene3D" id="3.50.50.60">
    <property type="entry name" value="FAD/NAD(P)-binding domain"/>
    <property type="match status" value="2"/>
</dbReference>
<organism evidence="5 6">
    <name type="scientific">Streptomyces prunicolor</name>
    <dbReference type="NCBI Taxonomy" id="67348"/>
    <lineage>
        <taxon>Bacteria</taxon>
        <taxon>Bacillati</taxon>
        <taxon>Actinomycetota</taxon>
        <taxon>Actinomycetes</taxon>
        <taxon>Kitasatosporales</taxon>
        <taxon>Streptomycetaceae</taxon>
        <taxon>Streptomyces</taxon>
    </lineage>
</organism>
<gene>
    <name evidence="5" type="ORF">R5A26_15730</name>
</gene>
<accession>A0ABU4F9Z7</accession>
<comment type="caution">
    <text evidence="5">The sequence shown here is derived from an EMBL/GenBank/DDBJ whole genome shotgun (WGS) entry which is preliminary data.</text>
</comment>
<dbReference type="GO" id="GO:0004497">
    <property type="term" value="F:monooxygenase activity"/>
    <property type="evidence" value="ECO:0007669"/>
    <property type="project" value="UniProtKB-KW"/>
</dbReference>
<dbReference type="InterPro" id="IPR002938">
    <property type="entry name" value="FAD-bd"/>
</dbReference>
<dbReference type="Pfam" id="PF21274">
    <property type="entry name" value="Rng_hyd_C"/>
    <property type="match status" value="1"/>
</dbReference>
<keyword evidence="5" id="KW-0560">Oxidoreductase</keyword>
<comment type="cofactor">
    <cofactor evidence="1">
        <name>FAD</name>
        <dbReference type="ChEBI" id="CHEBI:57692"/>
    </cofactor>
</comment>
<dbReference type="Gene3D" id="3.40.30.120">
    <property type="match status" value="1"/>
</dbReference>
<dbReference type="SUPFAM" id="SSF51905">
    <property type="entry name" value="FAD/NAD(P)-binding domain"/>
    <property type="match status" value="1"/>
</dbReference>
<dbReference type="RefSeq" id="WP_317771730.1">
    <property type="nucleotide sequence ID" value="NZ_JAWMAJ010000044.1"/>
</dbReference>
<protein>
    <submittedName>
        <fullName evidence="5">FAD-dependent monooxygenase</fullName>
    </submittedName>
</protein>
<dbReference type="PANTHER" id="PTHR43004">
    <property type="entry name" value="TRK SYSTEM POTASSIUM UPTAKE PROTEIN"/>
    <property type="match status" value="1"/>
</dbReference>
<evidence type="ECO:0000256" key="1">
    <source>
        <dbReference type="ARBA" id="ARBA00001974"/>
    </source>
</evidence>
<evidence type="ECO:0000313" key="5">
    <source>
        <dbReference type="EMBL" id="MDV7217405.1"/>
    </source>
</evidence>
<sequence length="506" mass="55487">MGAQQVNTAQAEAARVETAQVVISGGGPVGLWLAAELRLNNISVTVLEIRTEIDNRSKALTVHPRGVEVLASRGIHQRFLDESLKISTGHFANLSNRLDFSVMDTPFPYTLFIPQARTEALFEEYARGLGADIRRGHRVTGFTEHADSVTVRVEGPEGPYEIQTEYIAGCDGTRSTVRDVAGIEFPGTDSRYLGWLGDVLFDNPPAPGFNRFTERGGLMIVPLPDNRWRIAGTSPDSETREWPGDLTMDELRQKVIDIAGEDFGMRDPSWLSRYGNATRLASHYRRGRVVLAGDAAHQHYPTGGVGMNVGFQDAFNLGWKLAATIDGWASDGLLDSYHSDRYPVGEQLMEHSRAQTYLFHAFTPEGMALRDLLSRMVPESREFSDVLAGRLTALDVAYPSTDPTAHPVTGTRAPDLALTDTDSTLFGALRADSYVLLDLTEDDALADRAQQRVTVRAGAPDKTRPAWADVRAALIRPDGHVAWAWTEADDTKLAAQVDAAITTLNL</sequence>
<dbReference type="Pfam" id="PF01494">
    <property type="entry name" value="FAD_binding_3"/>
    <property type="match status" value="1"/>
</dbReference>
<dbReference type="InterPro" id="IPR036188">
    <property type="entry name" value="FAD/NAD-bd_sf"/>
</dbReference>
<keyword evidence="6" id="KW-1185">Reference proteome</keyword>